<name>A0A8J7WN22_9ACTN</name>
<organism evidence="4 5">
    <name type="scientific">Actinocrinis puniceicyclus</name>
    <dbReference type="NCBI Taxonomy" id="977794"/>
    <lineage>
        <taxon>Bacteria</taxon>
        <taxon>Bacillati</taxon>
        <taxon>Actinomycetota</taxon>
        <taxon>Actinomycetes</taxon>
        <taxon>Catenulisporales</taxon>
        <taxon>Actinospicaceae</taxon>
        <taxon>Actinocrinis</taxon>
    </lineage>
</organism>
<gene>
    <name evidence="4" type="ORF">KGA66_20285</name>
</gene>
<feature type="domain" description="Peptidase S9 prolyl oligopeptidase catalytic" evidence="3">
    <location>
        <begin position="424"/>
        <end position="628"/>
    </location>
</feature>
<protein>
    <submittedName>
        <fullName evidence="4">Alpha/beta fold hydrolase</fullName>
    </submittedName>
</protein>
<dbReference type="GO" id="GO:0004252">
    <property type="term" value="F:serine-type endopeptidase activity"/>
    <property type="evidence" value="ECO:0007669"/>
    <property type="project" value="InterPro"/>
</dbReference>
<evidence type="ECO:0000256" key="1">
    <source>
        <dbReference type="ARBA" id="ARBA00022801"/>
    </source>
</evidence>
<dbReference type="PRINTS" id="PR00862">
    <property type="entry name" value="PROLIGOPTASE"/>
</dbReference>
<feature type="region of interest" description="Disordered" evidence="2">
    <location>
        <begin position="98"/>
        <end position="124"/>
    </location>
</feature>
<dbReference type="InterPro" id="IPR002470">
    <property type="entry name" value="Peptidase_S9A"/>
</dbReference>
<evidence type="ECO:0000313" key="4">
    <source>
        <dbReference type="EMBL" id="MBS2965401.1"/>
    </source>
</evidence>
<dbReference type="RefSeq" id="WP_211469757.1">
    <property type="nucleotide sequence ID" value="NZ_JAGSXH010000081.1"/>
</dbReference>
<evidence type="ECO:0000256" key="2">
    <source>
        <dbReference type="SAM" id="MobiDB-lite"/>
    </source>
</evidence>
<dbReference type="InterPro" id="IPR029058">
    <property type="entry name" value="AB_hydrolase_fold"/>
</dbReference>
<dbReference type="GO" id="GO:0006508">
    <property type="term" value="P:proteolysis"/>
    <property type="evidence" value="ECO:0007669"/>
    <property type="project" value="InterPro"/>
</dbReference>
<evidence type="ECO:0000259" key="3">
    <source>
        <dbReference type="Pfam" id="PF00326"/>
    </source>
</evidence>
<evidence type="ECO:0000313" key="5">
    <source>
        <dbReference type="Proteomes" id="UP000677913"/>
    </source>
</evidence>
<dbReference type="PANTHER" id="PTHR42776">
    <property type="entry name" value="SERINE PEPTIDASE S9 FAMILY MEMBER"/>
    <property type="match status" value="1"/>
</dbReference>
<keyword evidence="5" id="KW-1185">Reference proteome</keyword>
<keyword evidence="1 4" id="KW-0378">Hydrolase</keyword>
<dbReference type="InterPro" id="IPR001375">
    <property type="entry name" value="Peptidase_S9_cat"/>
</dbReference>
<accession>A0A8J7WN22</accession>
<dbReference type="SUPFAM" id="SSF53474">
    <property type="entry name" value="alpha/beta-Hydrolases"/>
    <property type="match status" value="1"/>
</dbReference>
<dbReference type="PANTHER" id="PTHR42776:SF27">
    <property type="entry name" value="DIPEPTIDYL PEPTIDASE FAMILY MEMBER 6"/>
    <property type="match status" value="1"/>
</dbReference>
<dbReference type="SUPFAM" id="SSF82171">
    <property type="entry name" value="DPP6 N-terminal domain-like"/>
    <property type="match status" value="1"/>
</dbReference>
<reference evidence="4" key="1">
    <citation type="submission" date="2021-04" db="EMBL/GenBank/DDBJ databases">
        <title>Genome based classification of Actinospica acidithermotolerans sp. nov., an actinobacterium isolated from an Indonesian hot spring.</title>
        <authorList>
            <person name="Kusuma A.B."/>
            <person name="Putra K.E."/>
            <person name="Nafisah S."/>
            <person name="Loh J."/>
            <person name="Nouioui I."/>
            <person name="Goodfellow M."/>
        </authorList>
    </citation>
    <scope>NUCLEOTIDE SEQUENCE</scope>
    <source>
        <strain evidence="4">DSM 45618</strain>
    </source>
</reference>
<dbReference type="Proteomes" id="UP000677913">
    <property type="component" value="Unassembled WGS sequence"/>
</dbReference>
<dbReference type="Pfam" id="PF00326">
    <property type="entry name" value="Peptidase_S9"/>
    <property type="match status" value="1"/>
</dbReference>
<dbReference type="AlphaFoldDB" id="A0A8J7WN22"/>
<proteinExistence type="predicted"/>
<sequence>MTALGELPELRDAACGAVERRISVRFAPDGRSAAALAAGRDGRLVAELCSWHGSGARFTLLPGIEPESHRTQVVPAAHGRVVALRMRPGAHRIVLLERDEPDASQGGAGDGDAGDTGDPVAREQQVREREVAVLAVRAARLLPSPDPAVVAVVITADASGSRIWQVTADEAPSLRPVLDARQALGGGVWLDAEGALLSVQCQFDEDSPVVAAVADLRTGVIVRDPWVAAAGEDGRVGAALVWAAHPGTGLRLVARPGARRPLSLAGPGRPERAAAALNAFAEAVQPLGFSPDGRRLALHTRCGVRSRIYAFDLDEESVREVEIPAGSVAAGGAWSADGLRFAFGGPGVAAGLATVGPGGSWRVEGARARPVAAHAQSVAGAAGRIESVVYGGAGWRAAPRLVLALHGGPSDQWSLVRHPLFADLAARGGAVLAPNQRGSTGYGRRHREAIVGAWAVPDLEDVLRIGADVAAERAAAGLSRPVLFGVSYGAFLAMVALAARPDLWRGCVAVAPFLSGPKLYRDATPPVRAMLDRLRACEPARDALGPRDLEALFASARDEGERPPVYLLHGLHDEVIPVAHTRRLAAALGAAGWREGRDLFVRVLADAGHDPFDGSVSAARSAESVLRFVRCGSPEDLRG</sequence>
<dbReference type="EMBL" id="JAGSXH010000081">
    <property type="protein sequence ID" value="MBS2965401.1"/>
    <property type="molecule type" value="Genomic_DNA"/>
</dbReference>
<comment type="caution">
    <text evidence="4">The sequence shown here is derived from an EMBL/GenBank/DDBJ whole genome shotgun (WGS) entry which is preliminary data.</text>
</comment>
<dbReference type="Gene3D" id="3.40.50.1820">
    <property type="entry name" value="alpha/beta hydrolase"/>
    <property type="match status" value="1"/>
</dbReference>